<keyword evidence="1" id="KW-0489">Methyltransferase</keyword>
<organism evidence="1 2">
    <name type="scientific">Colletotrichum truncatum</name>
    <name type="common">Anthracnose fungus</name>
    <name type="synonym">Colletotrichum capsici</name>
    <dbReference type="NCBI Taxonomy" id="5467"/>
    <lineage>
        <taxon>Eukaryota</taxon>
        <taxon>Fungi</taxon>
        <taxon>Dikarya</taxon>
        <taxon>Ascomycota</taxon>
        <taxon>Pezizomycotina</taxon>
        <taxon>Sordariomycetes</taxon>
        <taxon>Hypocreomycetidae</taxon>
        <taxon>Glomerellales</taxon>
        <taxon>Glomerellaceae</taxon>
        <taxon>Colletotrichum</taxon>
        <taxon>Colletotrichum truncatum species complex</taxon>
    </lineage>
</organism>
<comment type="caution">
    <text evidence="1">The sequence shown here is derived from an EMBL/GenBank/DDBJ whole genome shotgun (WGS) entry which is preliminary data.</text>
</comment>
<protein>
    <submittedName>
        <fullName evidence="1">UMTA methyltransferase</fullName>
    </submittedName>
</protein>
<sequence length="366" mass="40942">MGDSSARQPAVDASAPGTATPQAASNPAAPSVEAISALGNEQLEIDDDATSDLASTIDERISQYTASLSSSIIDYPVEYGRRYHAFRPGSYAFPNDEREMDRLDMAHALIVKTIGSRLYLAPIQKDEVRRILDIGTGTGIWAVEMGDIFENAEVIGNDLSAIQPDWVPPNVKFEIDDVESSWVGHQKYDFIMCRYMAASIKDWPKLVKNIYDNLNPGGWAEFQDVTSEWYSEDGTLSDKSFAWNWNRTLGQACRDIGRDPSPGAKLEGWVNDAGFQNIFHQRFKTPLGFWPKDPYYREIGMLNIAQLLDGLEGFTLKLSCNVLGRTKEETLVQIAQVRKELKSGSMHIIYDTHVVYGQKPLEETEE</sequence>
<dbReference type="Proteomes" id="UP000805649">
    <property type="component" value="Unassembled WGS sequence"/>
</dbReference>
<proteinExistence type="predicted"/>
<dbReference type="EMBL" id="VUJX02000009">
    <property type="protein sequence ID" value="KAL0931976.1"/>
    <property type="molecule type" value="Genomic_DNA"/>
</dbReference>
<gene>
    <name evidence="1" type="ORF">CTRU02_212929</name>
</gene>
<evidence type="ECO:0000313" key="1">
    <source>
        <dbReference type="EMBL" id="KAL0931976.1"/>
    </source>
</evidence>
<keyword evidence="2" id="KW-1185">Reference proteome</keyword>
<reference evidence="1 2" key="1">
    <citation type="journal article" date="2020" name="Phytopathology">
        <title>Genome Sequence Resources of Colletotrichum truncatum, C. plurivorum, C. musicola, and C. sojae: Four Species Pathogenic to Soybean (Glycine max).</title>
        <authorList>
            <person name="Rogerio F."/>
            <person name="Boufleur T.R."/>
            <person name="Ciampi-Guillardi M."/>
            <person name="Sukno S.A."/>
            <person name="Thon M.R."/>
            <person name="Massola Junior N.S."/>
            <person name="Baroncelli R."/>
        </authorList>
    </citation>
    <scope>NUCLEOTIDE SEQUENCE [LARGE SCALE GENOMIC DNA]</scope>
    <source>
        <strain evidence="1 2">CMES1059</strain>
    </source>
</reference>
<keyword evidence="1" id="KW-0808">Transferase</keyword>
<accession>A0ACC3YJ97</accession>
<evidence type="ECO:0000313" key="2">
    <source>
        <dbReference type="Proteomes" id="UP000805649"/>
    </source>
</evidence>
<name>A0ACC3YJ97_COLTU</name>